<keyword evidence="3" id="KW-1185">Reference proteome</keyword>
<proteinExistence type="predicted"/>
<dbReference type="InterPro" id="IPR014917">
    <property type="entry name" value="DUF1800"/>
</dbReference>
<evidence type="ECO:0000313" key="2">
    <source>
        <dbReference type="EMBL" id="MDR9898372.1"/>
    </source>
</evidence>
<feature type="signal peptide" evidence="1">
    <location>
        <begin position="1"/>
        <end position="24"/>
    </location>
</feature>
<dbReference type="AlphaFoldDB" id="A0AAP5IB77"/>
<dbReference type="Pfam" id="PF08811">
    <property type="entry name" value="DUF1800"/>
    <property type="match status" value="1"/>
</dbReference>
<dbReference type="EMBL" id="JAALHA020000017">
    <property type="protein sequence ID" value="MDR9898372.1"/>
    <property type="molecule type" value="Genomic_DNA"/>
</dbReference>
<evidence type="ECO:0000256" key="1">
    <source>
        <dbReference type="SAM" id="SignalP"/>
    </source>
</evidence>
<protein>
    <submittedName>
        <fullName evidence="2">DUF1800 domain-containing protein</fullName>
    </submittedName>
</protein>
<sequence>MNKKLSTSICLLFLGLGWLYPSDAATSVDPKVMHVINRLSFGARPGDVETVEKLGVEGYIQQQLHPESIPEPQAVTTQLSQLETLNLTPLQLFEQISLPKLPKGQAQTPEQKRAFRKKMAHVREQAEQARLLEATQSPRQLQEVMVDFWYNHFNVFSRKGIDEMLVGAYEQEAIRPYALGRFRDLLEATAHHPAMLYYLDNWQNTAPNTSGKGKRTQGLNENYARELMELHTLGVDGGYTQQDVITLAKILTGWTFRRAPQPGVDQNGFYFDAKRHDFSDKVFLGHTIKGSGIAEGEQALDILAKSPATAHHISYQLAQYFVADQPPKKLVDRLSQKFLATDGNIREVLSTLFHSPEFQDSHTYNAKFKTPYQYAVSSVRATGIEVRNFRPILGLLQQLGMPLYGCLTPDGYKNTEDVWLNPDAITRRISFATTLASGRLPLTVAPVTPPTVSQVPTSETRIGRLIPGLSFGGVQPTPPMQPAINSPTPPVTPVDPDQLSNTLGNLFPGQTQQVIATSPPKLRAALMLGSPEFTRR</sequence>
<dbReference type="Proteomes" id="UP000667802">
    <property type="component" value="Unassembled WGS sequence"/>
</dbReference>
<feature type="chain" id="PRO_5042879715" evidence="1">
    <location>
        <begin position="25"/>
        <end position="536"/>
    </location>
</feature>
<comment type="caution">
    <text evidence="2">The sequence shown here is derived from an EMBL/GenBank/DDBJ whole genome shotgun (WGS) entry which is preliminary data.</text>
</comment>
<keyword evidence="1" id="KW-0732">Signal</keyword>
<name>A0AAP5IB77_9CYAN</name>
<dbReference type="RefSeq" id="WP_208341793.1">
    <property type="nucleotide sequence ID" value="NZ_CAWQFN010000026.1"/>
</dbReference>
<gene>
    <name evidence="2" type="ORF">G7B40_027995</name>
</gene>
<evidence type="ECO:0000313" key="3">
    <source>
        <dbReference type="Proteomes" id="UP000667802"/>
    </source>
</evidence>
<reference evidence="3" key="1">
    <citation type="journal article" date="2021" name="Science">
        <title>Hunting the eagle killer: A cyanobacterial neurotoxin causes vacuolar myelinopathy.</title>
        <authorList>
            <person name="Breinlinger S."/>
            <person name="Phillips T.J."/>
            <person name="Haram B.N."/>
            <person name="Mares J."/>
            <person name="Martinez Yerena J.A."/>
            <person name="Hrouzek P."/>
            <person name="Sobotka R."/>
            <person name="Henderson W.M."/>
            <person name="Schmieder P."/>
            <person name="Williams S.M."/>
            <person name="Lauderdale J.D."/>
            <person name="Wilde H.D."/>
            <person name="Gerrin W."/>
            <person name="Kust A."/>
            <person name="Washington J.W."/>
            <person name="Wagner C."/>
            <person name="Geier B."/>
            <person name="Liebeke M."/>
            <person name="Enke H."/>
            <person name="Niedermeyer T.H.J."/>
            <person name="Wilde S.B."/>
        </authorList>
    </citation>
    <scope>NUCLEOTIDE SEQUENCE [LARGE SCALE GENOMIC DNA]</scope>
    <source>
        <strain evidence="3">Thurmond2011</strain>
    </source>
</reference>
<accession>A0AAP5IB77</accession>
<organism evidence="2 3">
    <name type="scientific">Aetokthonos hydrillicola Thurmond2011</name>
    <dbReference type="NCBI Taxonomy" id="2712845"/>
    <lineage>
        <taxon>Bacteria</taxon>
        <taxon>Bacillati</taxon>
        <taxon>Cyanobacteriota</taxon>
        <taxon>Cyanophyceae</taxon>
        <taxon>Nostocales</taxon>
        <taxon>Hapalosiphonaceae</taxon>
        <taxon>Aetokthonos</taxon>
    </lineage>
</organism>